<comment type="caution">
    <text evidence="2">The sequence shown here is derived from an EMBL/GenBank/DDBJ whole genome shotgun (WGS) entry which is preliminary data.</text>
</comment>
<dbReference type="Proteomes" id="UP001420932">
    <property type="component" value="Unassembled WGS sequence"/>
</dbReference>
<keyword evidence="3" id="KW-1185">Reference proteome</keyword>
<evidence type="ECO:0000313" key="2">
    <source>
        <dbReference type="EMBL" id="KAK9163329.1"/>
    </source>
</evidence>
<accession>A0AAP0Q2C3</accession>
<feature type="region of interest" description="Disordered" evidence="1">
    <location>
        <begin position="36"/>
        <end position="65"/>
    </location>
</feature>
<protein>
    <submittedName>
        <fullName evidence="2">Uncharacterized protein</fullName>
    </submittedName>
</protein>
<sequence length="165" mass="18534">MHKLKKNCVQPNYVTDEAWRRYLDYWESEDFLARSRQTSTNRNSEVEGPGTGPSKPGGGSMSFVTTNERLRRRQELTQATPDQPLDDKAVYYNMEGECPGGRVYGLGLLGRKKRIYADPGASTSQLPEMVPGSEFGTVTEQLRQVVEFMQRKFGMTMDGAGLSQP</sequence>
<reference evidence="2 3" key="1">
    <citation type="submission" date="2024-01" db="EMBL/GenBank/DDBJ databases">
        <title>Genome assemblies of Stephania.</title>
        <authorList>
            <person name="Yang L."/>
        </authorList>
    </citation>
    <scope>NUCLEOTIDE SEQUENCE [LARGE SCALE GENOMIC DNA]</scope>
    <source>
        <strain evidence="2">YNDBR</strain>
        <tissue evidence="2">Leaf</tissue>
    </source>
</reference>
<name>A0AAP0Q2C3_9MAGN</name>
<evidence type="ECO:0000313" key="3">
    <source>
        <dbReference type="Proteomes" id="UP001420932"/>
    </source>
</evidence>
<organism evidence="2 3">
    <name type="scientific">Stephania yunnanensis</name>
    <dbReference type="NCBI Taxonomy" id="152371"/>
    <lineage>
        <taxon>Eukaryota</taxon>
        <taxon>Viridiplantae</taxon>
        <taxon>Streptophyta</taxon>
        <taxon>Embryophyta</taxon>
        <taxon>Tracheophyta</taxon>
        <taxon>Spermatophyta</taxon>
        <taxon>Magnoliopsida</taxon>
        <taxon>Ranunculales</taxon>
        <taxon>Menispermaceae</taxon>
        <taxon>Menispermoideae</taxon>
        <taxon>Cissampelideae</taxon>
        <taxon>Stephania</taxon>
    </lineage>
</organism>
<feature type="compositionally biased region" description="Gly residues" evidence="1">
    <location>
        <begin position="49"/>
        <end position="60"/>
    </location>
</feature>
<gene>
    <name evidence="2" type="ORF">Syun_004231</name>
</gene>
<proteinExistence type="predicted"/>
<dbReference type="EMBL" id="JBBNAF010000002">
    <property type="protein sequence ID" value="KAK9163329.1"/>
    <property type="molecule type" value="Genomic_DNA"/>
</dbReference>
<evidence type="ECO:0000256" key="1">
    <source>
        <dbReference type="SAM" id="MobiDB-lite"/>
    </source>
</evidence>
<dbReference type="AlphaFoldDB" id="A0AAP0Q2C3"/>